<dbReference type="PANTHER" id="PTHR23257">
    <property type="entry name" value="SERINE-THREONINE PROTEIN KINASE"/>
    <property type="match status" value="1"/>
</dbReference>
<keyword evidence="1" id="KW-0723">Serine/threonine-protein kinase</keyword>
<dbReference type="GO" id="GO:0005524">
    <property type="term" value="F:ATP binding"/>
    <property type="evidence" value="ECO:0007669"/>
    <property type="project" value="UniProtKB-UniRule"/>
</dbReference>
<evidence type="ECO:0000256" key="6">
    <source>
        <dbReference type="PROSITE-ProRule" id="PRU10141"/>
    </source>
</evidence>
<name>A0A835LUQ0_9MAGN</name>
<dbReference type="InterPro" id="IPR011009">
    <property type="entry name" value="Kinase-like_dom_sf"/>
</dbReference>
<feature type="compositionally biased region" description="Low complexity" evidence="7">
    <location>
        <begin position="162"/>
        <end position="175"/>
    </location>
</feature>
<comment type="caution">
    <text evidence="9">The sequence shown here is derived from an EMBL/GenBank/DDBJ whole genome shotgun (WGS) entry which is preliminary data.</text>
</comment>
<evidence type="ECO:0000256" key="4">
    <source>
        <dbReference type="ARBA" id="ARBA00022777"/>
    </source>
</evidence>
<evidence type="ECO:0000256" key="2">
    <source>
        <dbReference type="ARBA" id="ARBA00022679"/>
    </source>
</evidence>
<protein>
    <recommendedName>
        <fullName evidence="8">Protein kinase domain-containing protein</fullName>
    </recommendedName>
</protein>
<dbReference type="AlphaFoldDB" id="A0A835LUQ0"/>
<feature type="region of interest" description="Disordered" evidence="7">
    <location>
        <begin position="470"/>
        <end position="490"/>
    </location>
</feature>
<dbReference type="PANTHER" id="PTHR23257:SF957">
    <property type="entry name" value="F3O9.7 PROTEIN-RELATED"/>
    <property type="match status" value="1"/>
</dbReference>
<dbReference type="Gene3D" id="1.10.510.10">
    <property type="entry name" value="Transferase(Phosphotransferase) domain 1"/>
    <property type="match status" value="1"/>
</dbReference>
<dbReference type="SMART" id="SM00220">
    <property type="entry name" value="S_TKc"/>
    <property type="match status" value="1"/>
</dbReference>
<dbReference type="SMART" id="SM00666">
    <property type="entry name" value="PB1"/>
    <property type="match status" value="1"/>
</dbReference>
<dbReference type="CDD" id="cd06410">
    <property type="entry name" value="PB1_UP2"/>
    <property type="match status" value="1"/>
</dbReference>
<dbReference type="InterPro" id="IPR000270">
    <property type="entry name" value="PB1_dom"/>
</dbReference>
<evidence type="ECO:0000256" key="5">
    <source>
        <dbReference type="ARBA" id="ARBA00022840"/>
    </source>
</evidence>
<keyword evidence="5 6" id="KW-0067">ATP-binding</keyword>
<keyword evidence="10" id="KW-1185">Reference proteome</keyword>
<sequence length="1027" mass="113102">MEQSKNYNQFQYSAAENRNDGLSTSNQRFLHDPSGSINTNIRPPDFTSSRGTKAVNFSIQTGEEFALEFMRDRAIPRKPSIPNVAGDSSNASTYMDLKGIIGISHGGSDSGSDMSMFSTVEKGRAKEFEKKASYGHENRTYYDSLRLGPRTLSRNGSSQNFSHGYASSGASDSSSSKIKFLCSFGGKILPRPSDGRLRYVGGDTRIIRISKSISWQELLQKTVLIFNQAHTIKYQLPGEDLDALVSVSCDEDLQNMLEECSVLEHGSQSQKPRMFLVSTSELDDPHFGLGSMDGDSEMQYVVAVNGMDLGPKQIQVDNGAASFLRKTLQAPRVEEGLEQLEKFKELANTISTKSAHELKSESKNSELNSPGTITMDDQNIIKMDGVYQESDICKPQDTFVNDGGPARVRTNLKEVSHDESKTAEINSSARQVTSKQCEDPASILPELHWGEIASSDAHSNDVLEQSNNTVQVGASTKDAPQVESSVAKRSARERGDILIDINDRFPRDFLSDIFSKERSTEDSSSISPLYSDGTGLSMNMENHDPKHWSFFQNLAQDEFVRNDVSLMDQDHLGYSSPLTKVDEGSSGAYNFPQLTTDVNALGPVDSQIFFEEEIQQEPSVASQVKGTEFVQFDEMSYAKTGENPGTPESDYEDGKLRNDDFGGSLLNSSLGEFDINLQLPQAIRSHARGTTNSSTSNTSSFSVATLTCREFCPTSKGFSHFSILSALTSSSWASINRLSNLETVIGPGTDAPASISLSERLEMGPSKAFPLKIIKNEDLEELKELGSGTFGTVYHGKWRGTDVAIKRIKKSCFTGRSSEQERLTVEFWREADILSKLHHPNVVAFYGVVQNGPGATLATVAEFMVNGSLRHVLLRKDRYLDRRKRLIIAMDAAFGMEYLHSKNIVHFDLKCDNLLVNLKDPQRPICKVGDFGLSKIKRNTLVTGGVRGTLPWMAPELLNGSSSKVSEKVDVFSFGIVLWEILTGEEPYANMHYGAIIGGIVSNTLRPPVPSFCDFGMEKVDGRVLGS</sequence>
<dbReference type="Proteomes" id="UP000631114">
    <property type="component" value="Unassembled WGS sequence"/>
</dbReference>
<feature type="region of interest" description="Disordered" evidence="7">
    <location>
        <begin position="353"/>
        <end position="375"/>
    </location>
</feature>
<evidence type="ECO:0000313" key="9">
    <source>
        <dbReference type="EMBL" id="KAF9608185.1"/>
    </source>
</evidence>
<organism evidence="9 10">
    <name type="scientific">Coptis chinensis</name>
    <dbReference type="NCBI Taxonomy" id="261450"/>
    <lineage>
        <taxon>Eukaryota</taxon>
        <taxon>Viridiplantae</taxon>
        <taxon>Streptophyta</taxon>
        <taxon>Embryophyta</taxon>
        <taxon>Tracheophyta</taxon>
        <taxon>Spermatophyta</taxon>
        <taxon>Magnoliopsida</taxon>
        <taxon>Ranunculales</taxon>
        <taxon>Ranunculaceae</taxon>
        <taxon>Coptidoideae</taxon>
        <taxon>Coptis</taxon>
    </lineage>
</organism>
<proteinExistence type="predicted"/>
<dbReference type="PROSITE" id="PS00107">
    <property type="entry name" value="PROTEIN_KINASE_ATP"/>
    <property type="match status" value="1"/>
</dbReference>
<dbReference type="GO" id="GO:0004674">
    <property type="term" value="F:protein serine/threonine kinase activity"/>
    <property type="evidence" value="ECO:0007669"/>
    <property type="project" value="UniProtKB-KW"/>
</dbReference>
<dbReference type="Pfam" id="PF07714">
    <property type="entry name" value="PK_Tyr_Ser-Thr"/>
    <property type="match status" value="1"/>
</dbReference>
<dbReference type="InterPro" id="IPR008271">
    <property type="entry name" value="Ser/Thr_kinase_AS"/>
</dbReference>
<reference evidence="9 10" key="1">
    <citation type="submission" date="2020-10" db="EMBL/GenBank/DDBJ databases">
        <title>The Coptis chinensis genome and diversification of protoberbering-type alkaloids.</title>
        <authorList>
            <person name="Wang B."/>
            <person name="Shu S."/>
            <person name="Song C."/>
            <person name="Liu Y."/>
        </authorList>
    </citation>
    <scope>NUCLEOTIDE SEQUENCE [LARGE SCALE GENOMIC DNA]</scope>
    <source>
        <strain evidence="9">HL-2020</strain>
        <tissue evidence="9">Leaf</tissue>
    </source>
</reference>
<dbReference type="CDD" id="cd13999">
    <property type="entry name" value="STKc_MAP3K-like"/>
    <property type="match status" value="1"/>
</dbReference>
<feature type="region of interest" description="Disordered" evidence="7">
    <location>
        <begin position="156"/>
        <end position="175"/>
    </location>
</feature>
<keyword evidence="3 6" id="KW-0547">Nucleotide-binding</keyword>
<dbReference type="FunFam" id="3.10.20.90:FF:000058">
    <property type="entry name" value="Octicosapeptide/phox/Bem1p domain kinase superfamily protein"/>
    <property type="match status" value="1"/>
</dbReference>
<dbReference type="EMBL" id="JADFTS010000004">
    <property type="protein sequence ID" value="KAF9608185.1"/>
    <property type="molecule type" value="Genomic_DNA"/>
</dbReference>
<dbReference type="PROSITE" id="PS50011">
    <property type="entry name" value="PROTEIN_KINASE_DOM"/>
    <property type="match status" value="1"/>
</dbReference>
<dbReference type="SUPFAM" id="SSF54277">
    <property type="entry name" value="CAD &amp; PB1 domains"/>
    <property type="match status" value="1"/>
</dbReference>
<dbReference type="GO" id="GO:0005737">
    <property type="term" value="C:cytoplasm"/>
    <property type="evidence" value="ECO:0007669"/>
    <property type="project" value="TreeGrafter"/>
</dbReference>
<evidence type="ECO:0000259" key="8">
    <source>
        <dbReference type="PROSITE" id="PS50011"/>
    </source>
</evidence>
<feature type="domain" description="Protein kinase" evidence="8">
    <location>
        <begin position="779"/>
        <end position="1027"/>
    </location>
</feature>
<evidence type="ECO:0000256" key="7">
    <source>
        <dbReference type="SAM" id="MobiDB-lite"/>
    </source>
</evidence>
<feature type="region of interest" description="Disordered" evidence="7">
    <location>
        <begin position="415"/>
        <end position="438"/>
    </location>
</feature>
<dbReference type="OrthoDB" id="4062651at2759"/>
<keyword evidence="2" id="KW-0808">Transferase</keyword>
<dbReference type="GO" id="GO:0007165">
    <property type="term" value="P:signal transduction"/>
    <property type="evidence" value="ECO:0007669"/>
    <property type="project" value="TreeGrafter"/>
</dbReference>
<dbReference type="InterPro" id="IPR017441">
    <property type="entry name" value="Protein_kinase_ATP_BS"/>
</dbReference>
<feature type="compositionally biased region" description="Polar residues" evidence="7">
    <location>
        <begin position="19"/>
        <end position="28"/>
    </location>
</feature>
<dbReference type="SUPFAM" id="SSF56112">
    <property type="entry name" value="Protein kinase-like (PK-like)"/>
    <property type="match status" value="1"/>
</dbReference>
<feature type="compositionally biased region" description="Polar residues" evidence="7">
    <location>
        <begin position="35"/>
        <end position="50"/>
    </location>
</feature>
<feature type="region of interest" description="Disordered" evidence="7">
    <location>
        <begin position="19"/>
        <end position="50"/>
    </location>
</feature>
<dbReference type="Gene3D" id="3.30.200.20">
    <property type="entry name" value="Phosphorylase Kinase, domain 1"/>
    <property type="match status" value="1"/>
</dbReference>
<feature type="binding site" evidence="6">
    <location>
        <position position="810"/>
    </location>
    <ligand>
        <name>ATP</name>
        <dbReference type="ChEBI" id="CHEBI:30616"/>
    </ligand>
</feature>
<keyword evidence="4" id="KW-0418">Kinase</keyword>
<evidence type="ECO:0000256" key="3">
    <source>
        <dbReference type="ARBA" id="ARBA00022741"/>
    </source>
</evidence>
<gene>
    <name evidence="9" type="ORF">IFM89_007571</name>
</gene>
<dbReference type="InterPro" id="IPR000719">
    <property type="entry name" value="Prot_kinase_dom"/>
</dbReference>
<dbReference type="InterPro" id="IPR050167">
    <property type="entry name" value="Ser_Thr_protein_kinase"/>
</dbReference>
<feature type="compositionally biased region" description="Basic and acidic residues" evidence="7">
    <location>
        <begin position="354"/>
        <end position="364"/>
    </location>
</feature>
<evidence type="ECO:0000256" key="1">
    <source>
        <dbReference type="ARBA" id="ARBA00022527"/>
    </source>
</evidence>
<dbReference type="Pfam" id="PF00564">
    <property type="entry name" value="PB1"/>
    <property type="match status" value="1"/>
</dbReference>
<dbReference type="FunFam" id="3.30.200.20:FF:000081">
    <property type="entry name" value="Octicosapeptide/phox/Bem1p domain kinase superfamily protein"/>
    <property type="match status" value="1"/>
</dbReference>
<dbReference type="InterPro" id="IPR001245">
    <property type="entry name" value="Ser-Thr/Tyr_kinase_cat_dom"/>
</dbReference>
<evidence type="ECO:0000313" key="10">
    <source>
        <dbReference type="Proteomes" id="UP000631114"/>
    </source>
</evidence>
<accession>A0A835LUQ0</accession>
<dbReference type="Gene3D" id="3.10.20.90">
    <property type="entry name" value="Phosphatidylinositol 3-kinase Catalytic Subunit, Chain A, domain 1"/>
    <property type="match status" value="1"/>
</dbReference>
<feature type="compositionally biased region" description="Polar residues" evidence="7">
    <location>
        <begin position="423"/>
        <end position="435"/>
    </location>
</feature>
<dbReference type="PROSITE" id="PS00108">
    <property type="entry name" value="PROTEIN_KINASE_ST"/>
    <property type="match status" value="1"/>
</dbReference>
<feature type="compositionally biased region" description="Polar residues" evidence="7">
    <location>
        <begin position="365"/>
        <end position="375"/>
    </location>
</feature>